<feature type="transmembrane region" description="Helical" evidence="12">
    <location>
        <begin position="352"/>
        <end position="371"/>
    </location>
</feature>
<dbReference type="InterPro" id="IPR014371">
    <property type="entry name" value="Oat_ACAT_DAG_ARE"/>
</dbReference>
<keyword evidence="9 10" id="KW-0012">Acyltransferase</keyword>
<keyword evidence="8 10" id="KW-0472">Membrane</keyword>
<evidence type="ECO:0000256" key="1">
    <source>
        <dbReference type="ARBA" id="ARBA00004477"/>
    </source>
</evidence>
<evidence type="ECO:0000313" key="14">
    <source>
        <dbReference type="Proteomes" id="UP000009168"/>
    </source>
</evidence>
<evidence type="ECO:0000256" key="4">
    <source>
        <dbReference type="ARBA" id="ARBA00022679"/>
    </source>
</evidence>
<feature type="transmembrane region" description="Helical" evidence="12">
    <location>
        <begin position="214"/>
        <end position="233"/>
    </location>
</feature>
<evidence type="ECO:0000256" key="5">
    <source>
        <dbReference type="ARBA" id="ARBA00022692"/>
    </source>
</evidence>
<dbReference type="KEGG" id="tet:TTHERM_00046260"/>
<dbReference type="GO" id="GO:0005789">
    <property type="term" value="C:endoplasmic reticulum membrane"/>
    <property type="evidence" value="ECO:0007669"/>
    <property type="project" value="UniProtKB-SubCell"/>
</dbReference>
<reference evidence="14" key="1">
    <citation type="journal article" date="2006" name="PLoS Biol.">
        <title>Macronuclear genome sequence of the ciliate Tetrahymena thermophila, a model eukaryote.</title>
        <authorList>
            <person name="Eisen J.A."/>
            <person name="Coyne R.S."/>
            <person name="Wu M."/>
            <person name="Wu D."/>
            <person name="Thiagarajan M."/>
            <person name="Wortman J.R."/>
            <person name="Badger J.H."/>
            <person name="Ren Q."/>
            <person name="Amedeo P."/>
            <person name="Jones K.M."/>
            <person name="Tallon L.J."/>
            <person name="Delcher A.L."/>
            <person name="Salzberg S.L."/>
            <person name="Silva J.C."/>
            <person name="Haas B.J."/>
            <person name="Majoros W.H."/>
            <person name="Farzad M."/>
            <person name="Carlton J.M."/>
            <person name="Smith R.K. Jr."/>
            <person name="Garg J."/>
            <person name="Pearlman R.E."/>
            <person name="Karrer K.M."/>
            <person name="Sun L."/>
            <person name="Manning G."/>
            <person name="Elde N.C."/>
            <person name="Turkewitz A.P."/>
            <person name="Asai D.J."/>
            <person name="Wilkes D.E."/>
            <person name="Wang Y."/>
            <person name="Cai H."/>
            <person name="Collins K."/>
            <person name="Stewart B.A."/>
            <person name="Lee S.R."/>
            <person name="Wilamowska K."/>
            <person name="Weinberg Z."/>
            <person name="Ruzzo W.L."/>
            <person name="Wloga D."/>
            <person name="Gaertig J."/>
            <person name="Frankel J."/>
            <person name="Tsao C.-C."/>
            <person name="Gorovsky M.A."/>
            <person name="Keeling P.J."/>
            <person name="Waller R.F."/>
            <person name="Patron N.J."/>
            <person name="Cherry J.M."/>
            <person name="Stover N.A."/>
            <person name="Krieger C.J."/>
            <person name="del Toro C."/>
            <person name="Ryder H.F."/>
            <person name="Williamson S.C."/>
            <person name="Barbeau R.A."/>
            <person name="Hamilton E.P."/>
            <person name="Orias E."/>
        </authorList>
    </citation>
    <scope>NUCLEOTIDE SEQUENCE [LARGE SCALE GENOMIC DNA]</scope>
    <source>
        <strain evidence="14">SB210</strain>
    </source>
</reference>
<evidence type="ECO:0000313" key="13">
    <source>
        <dbReference type="EMBL" id="EAR94647.2"/>
    </source>
</evidence>
<feature type="transmembrane region" description="Helical" evidence="12">
    <location>
        <begin position="474"/>
        <end position="492"/>
    </location>
</feature>
<organism evidence="13 14">
    <name type="scientific">Tetrahymena thermophila (strain SB210)</name>
    <dbReference type="NCBI Taxonomy" id="312017"/>
    <lineage>
        <taxon>Eukaryota</taxon>
        <taxon>Sar</taxon>
        <taxon>Alveolata</taxon>
        <taxon>Ciliophora</taxon>
        <taxon>Intramacronucleata</taxon>
        <taxon>Oligohymenophorea</taxon>
        <taxon>Hymenostomatida</taxon>
        <taxon>Tetrahymenina</taxon>
        <taxon>Tetrahymenidae</taxon>
        <taxon>Tetrahymena</taxon>
    </lineage>
</organism>
<proteinExistence type="inferred from homology"/>
<dbReference type="GO" id="GO:0019432">
    <property type="term" value="P:triglyceride biosynthetic process"/>
    <property type="evidence" value="ECO:0007669"/>
    <property type="project" value="TreeGrafter"/>
</dbReference>
<keyword evidence="7 12" id="KW-1133">Transmembrane helix</keyword>
<feature type="active site" evidence="11">
    <location>
        <position position="488"/>
    </location>
</feature>
<evidence type="ECO:0000256" key="9">
    <source>
        <dbReference type="ARBA" id="ARBA00023315"/>
    </source>
</evidence>
<dbReference type="InterPro" id="IPR004299">
    <property type="entry name" value="MBOAT_fam"/>
</dbReference>
<keyword evidence="14" id="KW-1185">Reference proteome</keyword>
<sequence length="561" mass="66352">MSEVKIKFYQTDHILFLEKTKAEQVVKDDVQSYQIKTDPHHIDILENKNQILCTFLCDITDFQYDESSKVLKIFYKEKKDSEPVLMLEMTSNSRESIREVMENINERKVFVKYKGPLSYNPAKMNRTSLLSTESPEQNYRGFLNAAGLALLANNIRSIVDNAKMYGIQLHHIYAQPFNYMQTEAVILAFILFFSIMAAFIIQKLNFSDKLSPQATLVANAINIMFVLIVPVLFKQFFDLHFLPSIVLIMISCVIWLKLISYAHVLRNVYFLIMRIRKFETDENKKKKALNEVITESEASSDNLEMLKKHVKNPEALLKLKDLFYFLAAPTLCFQLVYPRTQRIRKVWLAKRFVELIFTFLFQTVLWVQYVSPLLEESYELSKLPENKSIFFLLERMLKLSIPNLYFWVSGFFGLFQVFLNITAELLRYGDRQFYLDWWNCRDLEQYWRMWNLPVHNWCVRHFYNPMLKRGFNKVVSNLLVFTLSAFLHEWIVSGALNVVTYHSFLAMWLQAPIIIIQRRLNKMLKLENSQLGNVAFWISFCFIGQPAALFLYYEIYRNKFG</sequence>
<name>Q23DR5_TETTS</name>
<dbReference type="HOGENOM" id="CLU_018190_0_0_1"/>
<comment type="subcellular location">
    <subcellularLocation>
        <location evidence="1 10">Endoplasmic reticulum membrane</location>
        <topology evidence="1 10">Multi-pass membrane protein</topology>
    </subcellularLocation>
</comment>
<dbReference type="RefSeq" id="XP_001014621.2">
    <property type="nucleotide sequence ID" value="XM_001014621.3"/>
</dbReference>
<gene>
    <name evidence="13" type="ORF">TTHERM_00046260</name>
</gene>
<feature type="transmembrane region" description="Helical" evidence="12">
    <location>
        <begin position="536"/>
        <end position="555"/>
    </location>
</feature>
<evidence type="ECO:0000256" key="12">
    <source>
        <dbReference type="SAM" id="Phobius"/>
    </source>
</evidence>
<dbReference type="eggNOG" id="KOG0380">
    <property type="taxonomic scope" value="Eukaryota"/>
</dbReference>
<dbReference type="Pfam" id="PF03062">
    <property type="entry name" value="MBOAT"/>
    <property type="match status" value="1"/>
</dbReference>
<comment type="pathway">
    <text evidence="2">Lipid metabolism.</text>
</comment>
<feature type="transmembrane region" description="Helical" evidence="12">
    <location>
        <begin position="184"/>
        <end position="202"/>
    </location>
</feature>
<dbReference type="Proteomes" id="UP000009168">
    <property type="component" value="Unassembled WGS sequence"/>
</dbReference>
<dbReference type="PANTHER" id="PTHR10408">
    <property type="entry name" value="STEROL O-ACYLTRANSFERASE"/>
    <property type="match status" value="1"/>
</dbReference>
<dbReference type="PIRSF" id="PIRSF000439">
    <property type="entry name" value="Oat_ACAT_DAG_ARE"/>
    <property type="match status" value="1"/>
</dbReference>
<keyword evidence="5 12" id="KW-0812">Transmembrane</keyword>
<dbReference type="AlphaFoldDB" id="Q23DR5"/>
<evidence type="ECO:0000256" key="2">
    <source>
        <dbReference type="ARBA" id="ARBA00005189"/>
    </source>
</evidence>
<dbReference type="GeneID" id="7836813"/>
<evidence type="ECO:0000256" key="7">
    <source>
        <dbReference type="ARBA" id="ARBA00022989"/>
    </source>
</evidence>
<feature type="transmembrane region" description="Helical" evidence="12">
    <location>
        <begin position="245"/>
        <end position="264"/>
    </location>
</feature>
<protein>
    <recommendedName>
        <fullName evidence="10">O-acyltransferase</fullName>
    </recommendedName>
</protein>
<evidence type="ECO:0000256" key="3">
    <source>
        <dbReference type="ARBA" id="ARBA00009010"/>
    </source>
</evidence>
<dbReference type="GO" id="GO:0004144">
    <property type="term" value="F:diacylglycerol O-acyltransferase activity"/>
    <property type="evidence" value="ECO:0007669"/>
    <property type="project" value="UniProtKB-ARBA"/>
</dbReference>
<dbReference type="PANTHER" id="PTHR10408:SF7">
    <property type="entry name" value="DIACYLGLYCEROL O-ACYLTRANSFERASE 1"/>
    <property type="match status" value="1"/>
</dbReference>
<keyword evidence="4 10" id="KW-0808">Transferase</keyword>
<accession>Q23DR5</accession>
<dbReference type="InParanoid" id="Q23DR5"/>
<comment type="similarity">
    <text evidence="3 10">Belongs to the membrane-bound acyltransferase family. Sterol o-acyltransferase subfamily.</text>
</comment>
<dbReference type="OrthoDB" id="10039049at2759"/>
<dbReference type="OMA" id="FEMVQIN"/>
<evidence type="ECO:0000256" key="6">
    <source>
        <dbReference type="ARBA" id="ARBA00022824"/>
    </source>
</evidence>
<evidence type="ECO:0000256" key="10">
    <source>
        <dbReference type="PIRNR" id="PIRNR000439"/>
    </source>
</evidence>
<dbReference type="EMBL" id="GG662712">
    <property type="protein sequence ID" value="EAR94647.2"/>
    <property type="molecule type" value="Genomic_DNA"/>
</dbReference>
<dbReference type="STRING" id="312017.Q23DR5"/>
<keyword evidence="6 10" id="KW-0256">Endoplasmic reticulum</keyword>
<feature type="transmembrane region" description="Helical" evidence="12">
    <location>
        <begin position="404"/>
        <end position="423"/>
    </location>
</feature>
<evidence type="ECO:0000256" key="8">
    <source>
        <dbReference type="ARBA" id="ARBA00023136"/>
    </source>
</evidence>
<evidence type="ECO:0000256" key="11">
    <source>
        <dbReference type="PIRSR" id="PIRSR000439-1"/>
    </source>
</evidence>